<organism evidence="2 3">
    <name type="scientific">Anncaliia algerae PRA339</name>
    <dbReference type="NCBI Taxonomy" id="1288291"/>
    <lineage>
        <taxon>Eukaryota</taxon>
        <taxon>Fungi</taxon>
        <taxon>Fungi incertae sedis</taxon>
        <taxon>Microsporidia</taxon>
        <taxon>Tubulinosematoidea</taxon>
        <taxon>Tubulinosematidae</taxon>
        <taxon>Anncaliia</taxon>
    </lineage>
</organism>
<dbReference type="PANTHER" id="PTHR47163">
    <property type="entry name" value="DDE_TNP_IS1595 DOMAIN-CONTAINING PROTEIN"/>
    <property type="match status" value="1"/>
</dbReference>
<reference evidence="3" key="1">
    <citation type="submission" date="2013-02" db="EMBL/GenBank/DDBJ databases">
        <authorList>
            <consortium name="The Broad Institute Genome Sequencing Platform"/>
            <person name="Cuomo C."/>
            <person name="Becnel J."/>
            <person name="Sanscrainte N."/>
            <person name="Walker B."/>
            <person name="Young S.K."/>
            <person name="Zeng Q."/>
            <person name="Gargeya S."/>
            <person name="Fitzgerald M."/>
            <person name="Haas B."/>
            <person name="Abouelleil A."/>
            <person name="Alvarado L."/>
            <person name="Arachchi H.M."/>
            <person name="Berlin A.M."/>
            <person name="Chapman S.B."/>
            <person name="Dewar J."/>
            <person name="Goldberg J."/>
            <person name="Griggs A."/>
            <person name="Gujja S."/>
            <person name="Hansen M."/>
            <person name="Howarth C."/>
            <person name="Imamovic A."/>
            <person name="Larimer J."/>
            <person name="McCowan C."/>
            <person name="Murphy C."/>
            <person name="Neiman D."/>
            <person name="Pearson M."/>
            <person name="Priest M."/>
            <person name="Roberts A."/>
            <person name="Saif S."/>
            <person name="Shea T."/>
            <person name="Sisk P."/>
            <person name="Sykes S."/>
            <person name="Wortman J."/>
            <person name="Nusbaum C."/>
            <person name="Birren B."/>
        </authorList>
    </citation>
    <scope>NUCLEOTIDE SEQUENCE [LARGE SCALE GENOMIC DNA]</scope>
    <source>
        <strain evidence="3">PRA339</strain>
    </source>
</reference>
<dbReference type="EMBL" id="KK365236">
    <property type="protein sequence ID" value="KCZ79717.1"/>
    <property type="molecule type" value="Genomic_DNA"/>
</dbReference>
<dbReference type="Pfam" id="PF12762">
    <property type="entry name" value="DDE_Tnp_IS1595"/>
    <property type="match status" value="1"/>
</dbReference>
<proteinExistence type="predicted"/>
<dbReference type="VEuPathDB" id="MicrosporidiaDB:H312_02888"/>
<dbReference type="OrthoDB" id="10052789at2759"/>
<dbReference type="PANTHER" id="PTHR47163:SF2">
    <property type="entry name" value="SI:DKEY-17M8.2"/>
    <property type="match status" value="1"/>
</dbReference>
<evidence type="ECO:0000313" key="2">
    <source>
        <dbReference type="EMBL" id="KCZ79717.1"/>
    </source>
</evidence>
<name>A0A059EXW9_9MICR</name>
<dbReference type="AlphaFoldDB" id="A0A059EXW9"/>
<evidence type="ECO:0000313" key="3">
    <source>
        <dbReference type="Proteomes" id="UP000030655"/>
    </source>
</evidence>
<dbReference type="InterPro" id="IPR053164">
    <property type="entry name" value="IS1016-like_transposase"/>
</dbReference>
<evidence type="ECO:0000259" key="1">
    <source>
        <dbReference type="Pfam" id="PF12762"/>
    </source>
</evidence>
<dbReference type="InterPro" id="IPR024445">
    <property type="entry name" value="Tnp_ISXO2-like"/>
</dbReference>
<accession>A0A059EXW9</accession>
<dbReference type="Proteomes" id="UP000030655">
    <property type="component" value="Unassembled WGS sequence"/>
</dbReference>
<reference evidence="2 3" key="2">
    <citation type="submission" date="2014-03" db="EMBL/GenBank/DDBJ databases">
        <title>The Genome Sequence of Anncaliia algerae insect isolate PRA339.</title>
        <authorList>
            <consortium name="The Broad Institute Genome Sequencing Platform"/>
            <consortium name="The Broad Institute Genome Sequencing Center for Infectious Disease"/>
            <person name="Cuomo C."/>
            <person name="Becnel J."/>
            <person name="Sanscrainte N."/>
            <person name="Walker B."/>
            <person name="Young S.K."/>
            <person name="Zeng Q."/>
            <person name="Gargeya S."/>
            <person name="Fitzgerald M."/>
            <person name="Haas B."/>
            <person name="Abouelleil A."/>
            <person name="Alvarado L."/>
            <person name="Arachchi H.M."/>
            <person name="Berlin A.M."/>
            <person name="Chapman S.B."/>
            <person name="Dewar J."/>
            <person name="Goldberg J."/>
            <person name="Griggs A."/>
            <person name="Gujja S."/>
            <person name="Hansen M."/>
            <person name="Howarth C."/>
            <person name="Imamovic A."/>
            <person name="Larimer J."/>
            <person name="McCowan C."/>
            <person name="Murphy C."/>
            <person name="Neiman D."/>
            <person name="Pearson M."/>
            <person name="Priest M."/>
            <person name="Roberts A."/>
            <person name="Saif S."/>
            <person name="Shea T."/>
            <person name="Sisk P."/>
            <person name="Sykes S."/>
            <person name="Wortman J."/>
            <person name="Nusbaum C."/>
            <person name="Birren B."/>
        </authorList>
    </citation>
    <scope>NUCLEOTIDE SEQUENCE [LARGE SCALE GENOMIC DNA]</scope>
    <source>
        <strain evidence="2 3">PRA339</strain>
    </source>
</reference>
<protein>
    <recommendedName>
        <fullName evidence="1">ISXO2-like transposase domain-containing protein</fullName>
    </recommendedName>
</protein>
<dbReference type="HOGENOM" id="CLU_044348_6_0_1"/>
<sequence length="105" mass="12574">MVERSKERRLLLIPVEKRNKKTLTNFLLNYNHKNSIILSDCWKTHSDLLLYFKQYKTVNHTKRFKNDKNGIHTNTIEGNWSDIKSSTPYRCRNIWLITLIYSGLC</sequence>
<gene>
    <name evidence="2" type="ORF">H312_02888</name>
</gene>
<keyword evidence="3" id="KW-1185">Reference proteome</keyword>
<feature type="domain" description="ISXO2-like transposase" evidence="1">
    <location>
        <begin position="1"/>
        <end position="86"/>
    </location>
</feature>